<dbReference type="CDD" id="cd19941">
    <property type="entry name" value="TIL"/>
    <property type="match status" value="6"/>
</dbReference>
<keyword evidence="7 12" id="KW-1015">Disulfide bond</keyword>
<evidence type="ECO:0000313" key="19">
    <source>
        <dbReference type="Proteomes" id="UP000504630"/>
    </source>
</evidence>
<dbReference type="InterPro" id="IPR001007">
    <property type="entry name" value="VWF_dom"/>
</dbReference>
<feature type="domain" description="MAM" evidence="17">
    <location>
        <begin position="37"/>
        <end position="200"/>
    </location>
</feature>
<dbReference type="Gene3D" id="2.10.25.10">
    <property type="entry name" value="Laminin"/>
    <property type="match status" value="7"/>
</dbReference>
<feature type="compositionally biased region" description="Polar residues" evidence="13">
    <location>
        <begin position="1679"/>
        <end position="1691"/>
    </location>
</feature>
<proteinExistence type="predicted"/>
<keyword evidence="5" id="KW-0677">Repeat</keyword>
<feature type="transmembrane region" description="Helical" evidence="14">
    <location>
        <begin position="2753"/>
        <end position="2775"/>
    </location>
</feature>
<evidence type="ECO:0000256" key="13">
    <source>
        <dbReference type="SAM" id="MobiDB-lite"/>
    </source>
</evidence>
<evidence type="ECO:0000259" key="18">
    <source>
        <dbReference type="PROSITE" id="PS51233"/>
    </source>
</evidence>
<keyword evidence="19" id="KW-1185">Reference proteome</keyword>
<feature type="domain" description="VWFD" evidence="18">
    <location>
        <begin position="761"/>
        <end position="935"/>
    </location>
</feature>
<comment type="subcellular location">
    <subcellularLocation>
        <location evidence="1">Cell membrane</location>
        <topology evidence="1">Single-pass type I membrane protein</topology>
    </subcellularLocation>
</comment>
<comment type="caution">
    <text evidence="12">Lacks conserved residue(s) required for the propagation of feature annotation.</text>
</comment>
<dbReference type="PROSITE" id="PS01186">
    <property type="entry name" value="EGF_2"/>
    <property type="match status" value="1"/>
</dbReference>
<keyword evidence="6 14" id="KW-0472">Membrane</keyword>
<evidence type="ECO:0000256" key="9">
    <source>
        <dbReference type="ARBA" id="ARBA00057483"/>
    </source>
</evidence>
<dbReference type="SUPFAM" id="SSF49899">
    <property type="entry name" value="Concanavalin A-like lectins/glucanases"/>
    <property type="match status" value="2"/>
</dbReference>
<name>A0A6J2RLX4_COTGO</name>
<dbReference type="SMART" id="SM00181">
    <property type="entry name" value="EGF"/>
    <property type="match status" value="6"/>
</dbReference>
<feature type="region of interest" description="Disordered" evidence="13">
    <location>
        <begin position="1308"/>
        <end position="1329"/>
    </location>
</feature>
<evidence type="ECO:0000256" key="8">
    <source>
        <dbReference type="ARBA" id="ARBA00023180"/>
    </source>
</evidence>
<feature type="domain" description="VWFD" evidence="18">
    <location>
        <begin position="1914"/>
        <end position="2093"/>
    </location>
</feature>
<dbReference type="InterPro" id="IPR025615">
    <property type="entry name" value="TILa_dom"/>
</dbReference>
<dbReference type="InParanoid" id="A0A6J2RLX4"/>
<dbReference type="SMART" id="SM00137">
    <property type="entry name" value="MAM"/>
    <property type="match status" value="2"/>
</dbReference>
<dbReference type="Pfam" id="PF00629">
    <property type="entry name" value="MAM"/>
    <property type="match status" value="2"/>
</dbReference>
<dbReference type="InterPro" id="IPR013320">
    <property type="entry name" value="ConA-like_dom_sf"/>
</dbReference>
<organism evidence="19 20">
    <name type="scientific">Cottoperca gobio</name>
    <name type="common">Frogmouth</name>
    <name type="synonym">Aphritis gobio</name>
    <dbReference type="NCBI Taxonomy" id="56716"/>
    <lineage>
        <taxon>Eukaryota</taxon>
        <taxon>Metazoa</taxon>
        <taxon>Chordata</taxon>
        <taxon>Craniata</taxon>
        <taxon>Vertebrata</taxon>
        <taxon>Euteleostomi</taxon>
        <taxon>Actinopterygii</taxon>
        <taxon>Neopterygii</taxon>
        <taxon>Teleostei</taxon>
        <taxon>Neoteleostei</taxon>
        <taxon>Acanthomorphata</taxon>
        <taxon>Eupercaria</taxon>
        <taxon>Perciformes</taxon>
        <taxon>Notothenioidei</taxon>
        <taxon>Bovichtidae</taxon>
        <taxon>Cottoperca</taxon>
    </lineage>
</organism>
<keyword evidence="8" id="KW-0325">Glycoprotein</keyword>
<dbReference type="PANTHER" id="PTHR46160">
    <property type="entry name" value="ALPHA-TECTORIN-RELATED"/>
    <property type="match status" value="1"/>
</dbReference>
<comment type="subunit">
    <text evidence="10">Probably forms covalent oligomers.</text>
</comment>
<sequence>MDTLKFLILLLWMCGCRAGGQAQESLQKTQRDAVLLTSCDFNQDSEPFCRFSQDSTDNGDWTRQKGPTPTVDTGPSGDFPDGKGFYIYHECDNVANEQKVRLLSPALSSSASQICVQFRYYMYGVDSQNYLRVLAKRPDSEEEVWKKTGIQSPSWLKGSVTVSKPSTQTVNIVFEAQRGFSAFCDTALDNIVITEGACPSCVSGCDFDTSGDLCGWTSHIEDPDMFGFEQWPGQSETVGSGPDDDFSKPGLGSYMLMSSSEAVPGVKSQIRSPAIISSGCLDLTFHYYLYGTSTTMELSVHTMLAGGGLGPALFTVKGNQGQGWKPAEVRYLGSAAIAFVIVGTFGETSLTDIAVDAVCVMACKAQPTTPLPPVTTPGQTTPKPSTPGPSTPKPSTPGPSTPGPSTPKPSTPGPSTPGPSTPKPSTPGPSTPKPSTPGPSTPKPSTPGPSTPKPSTPGPSTPKPSTPGPSTPKPSTPGPSTPKPSTPGPSTPKPSTPGPSTPKPSTPGPSTPKPSTPGPSTPKPSTPGPSTPKPSTPGPSTPKPSTPGPSTPKPSTPGPSTPKPSTPGPSTPKPSTPGPSTPKPSTPGPSTPKPSTPGPSTPKPSTPGPSTPKPSTPGPSTPKPSTPGPSTPKPSTPGPTTPKPTTNPCPPDAEYIECGPACIPTCMEPSTNCSGSCISGCFCKPGFVFKGWRCVPLDKCGCLDDKNNYYEPGEIIFGDGCSKLCRCAGNYTLECVDNACDPTEECRDVNGVPGCYPKGTSTCIASGDPHYTTFDKRKYNFMGNCSYLMSGPCNETTLPYFEVHADNEYRFNRHTISYLKAVHVHVNMVKISILKGGTVQVNGTNVNLPVTPTPGVSVFKSGKHYTVSMDFDVTVRYDGNHFMDIKVTKDYENKLCGLCGDYDGNTKDDFRKPDGSLTNNPNEFGHSWNTDPECNKKPNTTIPECDEGEQQLYESSGYCGIMLDKKGPFAVCYPKVNPNNYFRDCVFDLCELDGAKPILCEAIEAYVNECQDRGVNIGAWRNETFCPLSCSPNSHYEPCADPCQLTCTGKPPSCGGPCSEACVCDPGYVLSAGKCVKKNSCGCTHTGGQYYEPGEEFYTEDCKMKCTCNAPSITCKAFDCPPMHECKLQEGEQGCYPTGSQDCVVSGDPHYNTFDKKFYSFMGTCTYTLARTCKNNTGPWFSVEAKNEERGVSGVSYLRKLYVTVNGVTVTLMKSRRTLVNGLRVALPNSPSPLMSLSLAGQYITLKTSFGLQVRWDGNHYAQISVPSSYYDQMCGLCGDYDGNPDNDYTKPDGILVENVNDFGNSWQTEEDEDDSCSPGTKPDPDCDPKLQAEVVKPEKCGKLKDPAGPFRECISVVNPTPFFQSCVYDMCQFNGQQHLLCDQLQAYTDVCQSAGAKVYPWRTPSFCPLACPPNSSYSLCVSSCPETCLGVAGSPGCEDVCVEGCECNPGFILSNDKCVSLKDCGCVDPSGSYHPVDDNWYLEGCEQKCVCHSGGVIQCHNSSCLPTTESCQLQDGEYECRVLGNGICSVSGDPHYTTFDKRTHHYMGACSYTLTKPCNVSSGMPYFTVDTQNEHRGSNKKISYVRAVMINVDGVIFILGKGRTVQVNGTVVVPPVTSISGVKIYLSGKFVVLETSFGLRVRFDGNHHADVTVPTSYNGLLCGMCGNFNGNSKDDNLKPNNTAAANTNELGDSWQVPDPRPDCTNGGGQEDCDEKVEEEAKKPTSCGMITDPNGIFKSCHSVVSPEPYFGNCVYDMCATGGQTVALCQAIESYADMCAAAGVPIAWRNNTFCPLKCPPGSQYNPCGPACAQPSCQDLTGYAGSCKLPCVEGCICNPGLILSGDKCVPLSECGCTDEDGQYRPVGDTWFSETDCSERCKCNGNQNITCEPWQCSPAQECKVVEGVLDCHSTGKGVCQVAGDPHYYTFDGVMHTFMGTCTYTLVEVCNTTRVTPFKIVAKNEERGQPEASYVRSVKIYLPHDTVVELQKSRRVTLNGRRVRTPVSIDLVGAKVITSGSYSLLDTNFGLQVKFDGVHHLEVTVPGEYFNKLCGMCGNYNHNSSDDNLMPNKKPAKDVIQLGNSWKSDGDSDPGCQPDTRPDIHPNCTSEEEKLYEAQCAEIVLSNRFLPCHSLVPPEAFLGNCIYDMCEYNGMQATLCDNVESYAQACQSVGVTISWRNNTFCPMPCPLNSHYSDCTAPCPPSCSDLFPIFCHLPSTTCVEGCQCDAGYVLSDTKCVPLNKCGCLDSDGEYHDVGDSWLTERCTDLCTCDLGGKITCKEQSCNSNSVCSLDKYGDVYCKPSKFDKCSISGDPHYRTFDGFTHHYQGPYTYVLVQGHNLQNSLSPLVVRGKNIRRGGNRRVSFLDQMYIDVYGFNIRFLQKKSVLLNGERVAPPLSPVDGLTITMNSREVQLTTDFGLTVRFDGKSRGEIIMPNTYMNSVRGLCGNYDGITRNEYMKPDGTVIRDLNSFGESWRVSDRQADGLKIFNLPHVVHAHRREVETDPDSGFETSDCSQSQLNNYNSMAQCGALSDSKGPFAACHATLPPKTYQDDCVFDLCAEDGSAALRCASYEAYAVVCQAAGVKLGSWRQQLDCVLSCDANSTYSSCMSPCPSSCGDLAAPSECDTTSCMEGCQCAKGFVMSEGICVPYTQCGCTFLNRYYTLQEKFVTEDCSEACQCTSTGAVCQPKSCQEGHVCTIFDFKRDCFKASPCLSHPCLNGGACKETSNNMYTCECAEGFEGTNCEVEITKSEGLETKWIILIAVLVAVAVAAIVTAIVCVCKRKAKSQVYVIQRQQPSRSGKDKSKEKKLSLKSASVPYTNIDDCGKEKVTSM</sequence>
<dbReference type="PROSITE" id="PS00022">
    <property type="entry name" value="EGF_1"/>
    <property type="match status" value="1"/>
</dbReference>
<dbReference type="Pfam" id="PF08742">
    <property type="entry name" value="C8"/>
    <property type="match status" value="5"/>
</dbReference>
<dbReference type="FunFam" id="2.60.120.200:FF:000128">
    <property type="entry name" value="enteropeptidase isoform X2"/>
    <property type="match status" value="1"/>
</dbReference>
<feature type="domain" description="MAM" evidence="17">
    <location>
        <begin position="203"/>
        <end position="365"/>
    </location>
</feature>
<evidence type="ECO:0000259" key="16">
    <source>
        <dbReference type="PROSITE" id="PS50026"/>
    </source>
</evidence>
<feature type="domain" description="EGF-like" evidence="16">
    <location>
        <begin position="2703"/>
        <end position="2740"/>
    </location>
</feature>
<dbReference type="Pfam" id="PF01826">
    <property type="entry name" value="TIL"/>
    <property type="match status" value="6"/>
</dbReference>
<dbReference type="SMART" id="SM00832">
    <property type="entry name" value="C8"/>
    <property type="match status" value="5"/>
</dbReference>
<dbReference type="Pfam" id="PF00094">
    <property type="entry name" value="VWD"/>
    <property type="match status" value="5"/>
</dbReference>
<evidence type="ECO:0000313" key="20">
    <source>
        <dbReference type="RefSeq" id="XP_029311211.1"/>
    </source>
</evidence>
<dbReference type="FunFam" id="2.10.25.10:FF:000012">
    <property type="entry name" value="Delta-like protein"/>
    <property type="match status" value="1"/>
</dbReference>
<evidence type="ECO:0000256" key="11">
    <source>
        <dbReference type="ARBA" id="ARBA00067986"/>
    </source>
</evidence>
<keyword evidence="3 12" id="KW-0245">EGF-like domain</keyword>
<feature type="compositionally biased region" description="Pro residues" evidence="13">
    <location>
        <begin position="384"/>
        <end position="646"/>
    </location>
</feature>
<dbReference type="PANTHER" id="PTHR46160:SF9">
    <property type="entry name" value="PROTEIN PRY2-RELATED"/>
    <property type="match status" value="1"/>
</dbReference>
<reference evidence="20" key="1">
    <citation type="submission" date="2025-08" db="UniProtKB">
        <authorList>
            <consortium name="RefSeq"/>
        </authorList>
    </citation>
    <scope>IDENTIFICATION</scope>
</reference>
<dbReference type="CTD" id="100147904"/>
<dbReference type="InterPro" id="IPR002919">
    <property type="entry name" value="TIL_dom"/>
</dbReference>
<evidence type="ECO:0000256" key="3">
    <source>
        <dbReference type="ARBA" id="ARBA00022536"/>
    </source>
</evidence>
<keyword evidence="14" id="KW-1133">Transmembrane helix</keyword>
<keyword evidence="14" id="KW-0812">Transmembrane</keyword>
<dbReference type="RefSeq" id="XP_029311211.1">
    <property type="nucleotide sequence ID" value="XM_029455351.1"/>
</dbReference>
<dbReference type="Proteomes" id="UP000504630">
    <property type="component" value="Chromosome 18"/>
</dbReference>
<dbReference type="SMART" id="SM00216">
    <property type="entry name" value="VWD"/>
    <property type="match status" value="5"/>
</dbReference>
<dbReference type="OrthoDB" id="3438930at2759"/>
<evidence type="ECO:0000256" key="12">
    <source>
        <dbReference type="PROSITE-ProRule" id="PRU00076"/>
    </source>
</evidence>
<dbReference type="PROSITE" id="PS51257">
    <property type="entry name" value="PROKAR_LIPOPROTEIN"/>
    <property type="match status" value="1"/>
</dbReference>
<evidence type="ECO:0000256" key="15">
    <source>
        <dbReference type="SAM" id="SignalP"/>
    </source>
</evidence>
<keyword evidence="2" id="KW-1003">Cell membrane</keyword>
<feature type="domain" description="VWFD" evidence="18">
    <location>
        <begin position="2302"/>
        <end position="2478"/>
    </location>
</feature>
<dbReference type="PROSITE" id="PS50060">
    <property type="entry name" value="MAM_2"/>
    <property type="match status" value="2"/>
</dbReference>
<dbReference type="Gene3D" id="2.60.120.200">
    <property type="match status" value="2"/>
</dbReference>
<dbReference type="SMART" id="SM00215">
    <property type="entry name" value="VWC_out"/>
    <property type="match status" value="5"/>
</dbReference>
<dbReference type="InterPro" id="IPR000998">
    <property type="entry name" value="MAM_dom"/>
</dbReference>
<dbReference type="InterPro" id="IPR052749">
    <property type="entry name" value="Alpha-tectorin"/>
</dbReference>
<dbReference type="InterPro" id="IPR014853">
    <property type="entry name" value="VWF/SSPO/ZAN-like_Cys-rich_dom"/>
</dbReference>
<dbReference type="GeneID" id="115023982"/>
<evidence type="ECO:0000256" key="5">
    <source>
        <dbReference type="ARBA" id="ARBA00022737"/>
    </source>
</evidence>
<evidence type="ECO:0000256" key="7">
    <source>
        <dbReference type="ARBA" id="ARBA00023157"/>
    </source>
</evidence>
<gene>
    <name evidence="20" type="primary">zanl</name>
</gene>
<evidence type="ECO:0000256" key="1">
    <source>
        <dbReference type="ARBA" id="ARBA00004251"/>
    </source>
</evidence>
<evidence type="ECO:0000256" key="14">
    <source>
        <dbReference type="SAM" id="Phobius"/>
    </source>
</evidence>
<feature type="chain" id="PRO_5026762174" description="Zonadhesin" evidence="15">
    <location>
        <begin position="23"/>
        <end position="2828"/>
    </location>
</feature>
<keyword evidence="4 15" id="KW-0732">Signal</keyword>
<feature type="region of interest" description="Disordered" evidence="13">
    <location>
        <begin position="367"/>
        <end position="646"/>
    </location>
</feature>
<feature type="signal peptide" evidence="15">
    <location>
        <begin position="1"/>
        <end position="22"/>
    </location>
</feature>
<dbReference type="FunFam" id="2.10.25.10:FF:000055">
    <property type="entry name" value="alpha-tectorin isoform X1"/>
    <property type="match status" value="4"/>
</dbReference>
<evidence type="ECO:0000259" key="17">
    <source>
        <dbReference type="PROSITE" id="PS50060"/>
    </source>
</evidence>
<feature type="region of interest" description="Disordered" evidence="13">
    <location>
        <begin position="51"/>
        <end position="76"/>
    </location>
</feature>
<feature type="domain" description="VWFD" evidence="18">
    <location>
        <begin position="1527"/>
        <end position="1705"/>
    </location>
</feature>
<dbReference type="SUPFAM" id="SSF57196">
    <property type="entry name" value="EGF/Laminin"/>
    <property type="match status" value="1"/>
</dbReference>
<dbReference type="InterPro" id="IPR036084">
    <property type="entry name" value="Ser_inhib-like_sf"/>
</dbReference>
<dbReference type="InterPro" id="IPR000742">
    <property type="entry name" value="EGF"/>
</dbReference>
<dbReference type="InterPro" id="IPR001846">
    <property type="entry name" value="VWF_type-D"/>
</dbReference>
<evidence type="ECO:0000256" key="10">
    <source>
        <dbReference type="ARBA" id="ARBA00065625"/>
    </source>
</evidence>
<feature type="disulfide bond" evidence="12">
    <location>
        <begin position="2730"/>
        <end position="2739"/>
    </location>
</feature>
<accession>A0A6J2RLX4</accession>
<dbReference type="SUPFAM" id="SSF57567">
    <property type="entry name" value="Serine protease inhibitors"/>
    <property type="match status" value="6"/>
</dbReference>
<evidence type="ECO:0000256" key="6">
    <source>
        <dbReference type="ARBA" id="ARBA00023136"/>
    </source>
</evidence>
<dbReference type="Pfam" id="PF12714">
    <property type="entry name" value="TILa"/>
    <property type="match status" value="6"/>
</dbReference>
<feature type="compositionally biased region" description="Polar residues" evidence="13">
    <location>
        <begin position="52"/>
        <end position="73"/>
    </location>
</feature>
<feature type="domain" description="VWFD" evidence="18">
    <location>
        <begin position="1141"/>
        <end position="1318"/>
    </location>
</feature>
<dbReference type="CDD" id="cd06263">
    <property type="entry name" value="MAM"/>
    <property type="match status" value="2"/>
</dbReference>
<dbReference type="PROSITE" id="PS50026">
    <property type="entry name" value="EGF_3"/>
    <property type="match status" value="1"/>
</dbReference>
<evidence type="ECO:0000256" key="4">
    <source>
        <dbReference type="ARBA" id="ARBA00022729"/>
    </source>
</evidence>
<feature type="region of interest" description="Disordered" evidence="13">
    <location>
        <begin position="1677"/>
        <end position="1712"/>
    </location>
</feature>
<dbReference type="KEGG" id="cgob:115023982"/>
<evidence type="ECO:0000256" key="2">
    <source>
        <dbReference type="ARBA" id="ARBA00022475"/>
    </source>
</evidence>
<dbReference type="PROSITE" id="PS51233">
    <property type="entry name" value="VWFD"/>
    <property type="match status" value="5"/>
</dbReference>
<dbReference type="SMART" id="SM00214">
    <property type="entry name" value="VWC"/>
    <property type="match status" value="5"/>
</dbReference>
<comment type="function">
    <text evidence="9">Binds in a species-specific manner to the zona pellucida of the egg. May be involved in gamete recognition and/or signaling.</text>
</comment>
<protein>
    <recommendedName>
        <fullName evidence="11">Zonadhesin</fullName>
    </recommendedName>
</protein>
<dbReference type="CDD" id="cd00054">
    <property type="entry name" value="EGF_CA"/>
    <property type="match status" value="1"/>
</dbReference>
<dbReference type="GO" id="GO:0005886">
    <property type="term" value="C:plasma membrane"/>
    <property type="evidence" value="ECO:0007669"/>
    <property type="project" value="UniProtKB-SubCell"/>
</dbReference>